<proteinExistence type="predicted"/>
<dbReference type="Gene3D" id="3.30.110.170">
    <property type="entry name" value="Protein of unknown function (DUF541), domain 1"/>
    <property type="match status" value="1"/>
</dbReference>
<gene>
    <name evidence="1" type="ORF">A2494_02255</name>
</gene>
<dbReference type="InterPro" id="IPR052022">
    <property type="entry name" value="26kDa_periplasmic_antigen"/>
</dbReference>
<evidence type="ECO:0008006" key="3">
    <source>
        <dbReference type="Google" id="ProtNLM"/>
    </source>
</evidence>
<accession>A0A1G2E3R0</accession>
<dbReference type="GO" id="GO:0006974">
    <property type="term" value="P:DNA damage response"/>
    <property type="evidence" value="ECO:0007669"/>
    <property type="project" value="TreeGrafter"/>
</dbReference>
<organism evidence="1 2">
    <name type="scientific">Candidatus Lloydbacteria bacterium RIFOXYC12_FULL_46_25</name>
    <dbReference type="NCBI Taxonomy" id="1798670"/>
    <lineage>
        <taxon>Bacteria</taxon>
        <taxon>Candidatus Lloydiibacteriota</taxon>
    </lineage>
</organism>
<reference evidence="1 2" key="1">
    <citation type="journal article" date="2016" name="Nat. Commun.">
        <title>Thousands of microbial genomes shed light on interconnected biogeochemical processes in an aquifer system.</title>
        <authorList>
            <person name="Anantharaman K."/>
            <person name="Brown C.T."/>
            <person name="Hug L.A."/>
            <person name="Sharon I."/>
            <person name="Castelle C.J."/>
            <person name="Probst A.J."/>
            <person name="Thomas B.C."/>
            <person name="Singh A."/>
            <person name="Wilkins M.J."/>
            <person name="Karaoz U."/>
            <person name="Brodie E.L."/>
            <person name="Williams K.H."/>
            <person name="Hubbard S.S."/>
            <person name="Banfield J.F."/>
        </authorList>
    </citation>
    <scope>NUCLEOTIDE SEQUENCE [LARGE SCALE GENOMIC DNA]</scope>
</reference>
<protein>
    <recommendedName>
        <fullName evidence="3">SIMPL domain-containing protein</fullName>
    </recommendedName>
</protein>
<dbReference type="AlphaFoldDB" id="A0A1G2E3R0"/>
<dbReference type="PANTHER" id="PTHR34387">
    <property type="entry name" value="SLR1258 PROTEIN"/>
    <property type="match status" value="1"/>
</dbReference>
<comment type="caution">
    <text evidence="1">The sequence shown here is derived from an EMBL/GenBank/DDBJ whole genome shotgun (WGS) entry which is preliminary data.</text>
</comment>
<dbReference type="Gene3D" id="3.30.70.2970">
    <property type="entry name" value="Protein of unknown function (DUF541), domain 2"/>
    <property type="match status" value="1"/>
</dbReference>
<dbReference type="Pfam" id="PF04402">
    <property type="entry name" value="SIMPL"/>
    <property type="match status" value="1"/>
</dbReference>
<dbReference type="InterPro" id="IPR007497">
    <property type="entry name" value="SIMPL/DUF541"/>
</dbReference>
<evidence type="ECO:0000313" key="2">
    <source>
        <dbReference type="Proteomes" id="UP000178106"/>
    </source>
</evidence>
<name>A0A1G2E3R0_9BACT</name>
<dbReference type="EMBL" id="MHLU01000016">
    <property type="protein sequence ID" value="OGZ20453.1"/>
    <property type="molecule type" value="Genomic_DNA"/>
</dbReference>
<sequence>MGVFILSLSGSLLLLAMFFATMKEYKYIGRDIPSQTTISVSGDAEEYATPDIAEISFAITNNAKTPAEARTKVDEKMAVLEKFLEENGIEKKDIKTTGYNLYPKYEWQRVAYVPCTVYPCPPYPEGKQVLTGYEVSQSVDVKIRKIDNAGTVLGGLADKGATNVSGLTFKVDDEDVVKAKAREEAIKEAKAKAEVLASSLGVKLVRIISFNEGGNYPSYYGYGGMEMKAMSADSSAPSPTIPVGENKYVSNVTIVYEIQ</sequence>
<dbReference type="Proteomes" id="UP000178106">
    <property type="component" value="Unassembled WGS sequence"/>
</dbReference>
<evidence type="ECO:0000313" key="1">
    <source>
        <dbReference type="EMBL" id="OGZ20453.1"/>
    </source>
</evidence>
<dbReference type="PANTHER" id="PTHR34387:SF1">
    <property type="entry name" value="PERIPLASMIC IMMUNOGENIC PROTEIN"/>
    <property type="match status" value="1"/>
</dbReference>